<organism evidence="8 9">
    <name type="scientific">Catenulispora pinistramenti</name>
    <dbReference type="NCBI Taxonomy" id="2705254"/>
    <lineage>
        <taxon>Bacteria</taxon>
        <taxon>Bacillati</taxon>
        <taxon>Actinomycetota</taxon>
        <taxon>Actinomycetes</taxon>
        <taxon>Catenulisporales</taxon>
        <taxon>Catenulisporaceae</taxon>
        <taxon>Catenulispora</taxon>
    </lineage>
</organism>
<evidence type="ECO:0000313" key="9">
    <source>
        <dbReference type="Proteomes" id="UP000730482"/>
    </source>
</evidence>
<dbReference type="EMBL" id="JAAFYZ010000262">
    <property type="protein sequence ID" value="MBS2553524.1"/>
    <property type="molecule type" value="Genomic_DNA"/>
</dbReference>
<comment type="similarity">
    <text evidence="1">Belongs to the glycosyl hydrolase 59 family.</text>
</comment>
<dbReference type="Gene3D" id="2.80.10.50">
    <property type="match status" value="1"/>
</dbReference>
<dbReference type="Gene3D" id="3.20.20.70">
    <property type="entry name" value="Aldolase class I"/>
    <property type="match status" value="1"/>
</dbReference>
<comment type="caution">
    <text evidence="8">The sequence shown here is derived from an EMBL/GenBank/DDBJ whole genome shotgun (WGS) entry which is preliminary data.</text>
</comment>
<evidence type="ECO:0000256" key="1">
    <source>
        <dbReference type="ARBA" id="ARBA00005637"/>
    </source>
</evidence>
<gene>
    <name evidence="8" type="ORF">KGQ19_42390</name>
</gene>
<dbReference type="Gene3D" id="2.60.120.560">
    <property type="entry name" value="Exo-inulinase, domain 1"/>
    <property type="match status" value="1"/>
</dbReference>
<dbReference type="PROSITE" id="PS51318">
    <property type="entry name" value="TAT"/>
    <property type="match status" value="1"/>
</dbReference>
<dbReference type="InterPro" id="IPR000772">
    <property type="entry name" value="Ricin_B_lectin"/>
</dbReference>
<evidence type="ECO:0000256" key="5">
    <source>
        <dbReference type="ARBA" id="ARBA00033098"/>
    </source>
</evidence>
<dbReference type="SUPFAM" id="SSF49899">
    <property type="entry name" value="Concanavalin A-like lectins/glucanases"/>
    <property type="match status" value="1"/>
</dbReference>
<dbReference type="InterPro" id="IPR001286">
    <property type="entry name" value="Glyco_hydro_59"/>
</dbReference>
<feature type="domain" description="Ricin B lectin" evidence="7">
    <location>
        <begin position="678"/>
        <end position="811"/>
    </location>
</feature>
<evidence type="ECO:0000256" key="6">
    <source>
        <dbReference type="SAM" id="SignalP"/>
    </source>
</evidence>
<proteinExistence type="inferred from homology"/>
<evidence type="ECO:0000256" key="3">
    <source>
        <dbReference type="ARBA" id="ARBA00022919"/>
    </source>
</evidence>
<dbReference type="InterPro" id="IPR006311">
    <property type="entry name" value="TAT_signal"/>
</dbReference>
<keyword evidence="6" id="KW-0732">Signal</keyword>
<dbReference type="Pfam" id="PF00652">
    <property type="entry name" value="Ricin_B_lectin"/>
    <property type="match status" value="1"/>
</dbReference>
<feature type="signal peptide" evidence="6">
    <location>
        <begin position="1"/>
        <end position="34"/>
    </location>
</feature>
<dbReference type="InterPro" id="IPR013785">
    <property type="entry name" value="Aldolase_TIM"/>
</dbReference>
<dbReference type="PRINTS" id="PR00850">
    <property type="entry name" value="GLHYDRLASE59"/>
</dbReference>
<dbReference type="InterPro" id="IPR013320">
    <property type="entry name" value="ConA-like_dom_sf"/>
</dbReference>
<dbReference type="SUPFAM" id="SSF50370">
    <property type="entry name" value="Ricin B-like lectins"/>
    <property type="match status" value="1"/>
</dbReference>
<sequence length="811" mass="86255">MPPTARRRTALATVLTLLLSVLTGLAVTSPTAQAAKAGKSATATDTTITVDGNASGRTFDGLGAISGGGGNSRLLVDYPEPQRSEILDYLFKPGYGASLQILKIEIGGDTNSTDGAEASHEHSRGVVDCDQGYEWWLAEQAKARNPNIKIYGLAWGAPGWINGGFWSTDTVNYLMDWFGCAAQHHLSVDYLGGWNERGYDATFYENLKSALVAHGYGATKVVGADSGWDVADAMTTDSNFNNSVDIVGVHYPCGYGSAFTSCDSTQNALNLNKPLWASENGSESTDGSSTFGAPSIARALNRDYIDGKMTAYINWPLISAIYPNLHYADQGLGIANQPWSGNYYIGQTTWVMAQTSQFTEPGWQYLDSGSGYLGGDRSNGSYVSLKSPNGSDYSTVVETMDATAAQNVTVNVTGGLSNGTVHVWQTNVKSGSSSDWFVHSSDITPSGGSYSTTLQPGYVYTFSTTTGQGKGVTTPPAPSTMPLPYTNDFNTPATTTSPLYFSDMNGAFQTAPCDAGRAGTCLRQMAGYEPIRWTGESYDAPYTLVGDQTWSNYTVQADTLFEQSGSVELIGRANIQGTNNNGLNAYHLRVSDSGAWSIVKSDTSWNFTTLASGTISGLGLNKWHTVAFQLDGSTLTASVDGTAIGSATDSSFTNGQAGLGVTGYQTDEFSDFSVNPGSTQILHQGAVPSAEAGKCLDDRYDSLADGNPVEMYDCNTSPAQTWYYANGYLQLNGASGKCLDVTGNNSTNGTLVELWDCNAGQNQVWTPQANGELVSASSGKCLDDPQSNTANFTQLEIWDCNDGANQQWTMP</sequence>
<dbReference type="InterPro" id="IPR035992">
    <property type="entry name" value="Ricin_B-like_lectins"/>
</dbReference>
<evidence type="ECO:0000256" key="4">
    <source>
        <dbReference type="ARBA" id="ARBA00022963"/>
    </source>
</evidence>
<dbReference type="InterPro" id="IPR017853">
    <property type="entry name" value="GH"/>
</dbReference>
<keyword evidence="9" id="KW-1185">Reference proteome</keyword>
<evidence type="ECO:0000313" key="8">
    <source>
        <dbReference type="EMBL" id="MBS2553524.1"/>
    </source>
</evidence>
<keyword evidence="3" id="KW-0746">Sphingolipid metabolism</keyword>
<accession>A0ABS5L5D4</accession>
<dbReference type="PANTHER" id="PTHR15172:SF1">
    <property type="entry name" value="GALACTOCEREBROSIDASE"/>
    <property type="match status" value="1"/>
</dbReference>
<dbReference type="Pfam" id="PF21708">
    <property type="entry name" value="Glyco_hydro_59_C"/>
    <property type="match status" value="1"/>
</dbReference>
<dbReference type="InterPro" id="IPR049162">
    <property type="entry name" value="GH59_C"/>
</dbReference>
<dbReference type="PANTHER" id="PTHR15172">
    <property type="entry name" value="GALACTOCEREBROSIDASE"/>
    <property type="match status" value="1"/>
</dbReference>
<dbReference type="SMART" id="SM00458">
    <property type="entry name" value="RICIN"/>
    <property type="match status" value="1"/>
</dbReference>
<protein>
    <recommendedName>
        <fullName evidence="2">galactosylceramidase</fullName>
        <ecNumber evidence="2">3.2.1.46</ecNumber>
    </recommendedName>
    <alternativeName>
        <fullName evidence="5">Galactosylceramidase</fullName>
    </alternativeName>
</protein>
<dbReference type="SUPFAM" id="SSF51445">
    <property type="entry name" value="(Trans)glycosidases"/>
    <property type="match status" value="1"/>
</dbReference>
<dbReference type="EC" id="3.2.1.46" evidence="2"/>
<evidence type="ECO:0000256" key="2">
    <source>
        <dbReference type="ARBA" id="ARBA00012657"/>
    </source>
</evidence>
<dbReference type="RefSeq" id="WP_212020175.1">
    <property type="nucleotide sequence ID" value="NZ_JAAFYZ010000262.1"/>
</dbReference>
<keyword evidence="4" id="KW-0442">Lipid degradation</keyword>
<dbReference type="Gene3D" id="3.20.20.80">
    <property type="entry name" value="Glycosidases"/>
    <property type="match status" value="1"/>
</dbReference>
<feature type="chain" id="PRO_5047487663" description="galactosylceramidase" evidence="6">
    <location>
        <begin position="35"/>
        <end position="811"/>
    </location>
</feature>
<dbReference type="Proteomes" id="UP000730482">
    <property type="component" value="Unassembled WGS sequence"/>
</dbReference>
<reference evidence="8 9" key="1">
    <citation type="submission" date="2020-02" db="EMBL/GenBank/DDBJ databases">
        <title>Acidophilic actinobacteria isolated from forest soil.</title>
        <authorList>
            <person name="Golinska P."/>
        </authorList>
    </citation>
    <scope>NUCLEOTIDE SEQUENCE [LARGE SCALE GENOMIC DNA]</scope>
    <source>
        <strain evidence="8 9">NL8</strain>
    </source>
</reference>
<evidence type="ECO:0000259" key="7">
    <source>
        <dbReference type="SMART" id="SM00458"/>
    </source>
</evidence>
<keyword evidence="4" id="KW-0443">Lipid metabolism</keyword>
<dbReference type="InterPro" id="IPR049161">
    <property type="entry name" value="GH59_cat"/>
</dbReference>
<dbReference type="Pfam" id="PF02057">
    <property type="entry name" value="Glyco_hydro_59"/>
    <property type="match status" value="1"/>
</dbReference>
<dbReference type="CDD" id="cd23451">
    <property type="entry name" value="beta-trefoil_Ricin_laminarinase"/>
    <property type="match status" value="1"/>
</dbReference>
<dbReference type="PROSITE" id="PS50231">
    <property type="entry name" value="RICIN_B_LECTIN"/>
    <property type="match status" value="1"/>
</dbReference>
<name>A0ABS5L5D4_9ACTN</name>